<organism evidence="1 2">
    <name type="scientific">Candidatus Parabacteroides intestinipullorum</name>
    <dbReference type="NCBI Taxonomy" id="2838723"/>
    <lineage>
        <taxon>Bacteria</taxon>
        <taxon>Pseudomonadati</taxon>
        <taxon>Bacteroidota</taxon>
        <taxon>Bacteroidia</taxon>
        <taxon>Bacteroidales</taxon>
        <taxon>Tannerellaceae</taxon>
        <taxon>Parabacteroides</taxon>
    </lineage>
</organism>
<reference evidence="1" key="1">
    <citation type="journal article" date="2021" name="PeerJ">
        <title>Extensive microbial diversity within the chicken gut microbiome revealed by metagenomics and culture.</title>
        <authorList>
            <person name="Gilroy R."/>
            <person name="Ravi A."/>
            <person name="Getino M."/>
            <person name="Pursley I."/>
            <person name="Horton D.L."/>
            <person name="Alikhan N.F."/>
            <person name="Baker D."/>
            <person name="Gharbi K."/>
            <person name="Hall N."/>
            <person name="Watson M."/>
            <person name="Adriaenssens E.M."/>
            <person name="Foster-Nyarko E."/>
            <person name="Jarju S."/>
            <person name="Secka A."/>
            <person name="Antonio M."/>
            <person name="Oren A."/>
            <person name="Chaudhuri R.R."/>
            <person name="La Ragione R."/>
            <person name="Hildebrand F."/>
            <person name="Pallen M.J."/>
        </authorList>
    </citation>
    <scope>NUCLEOTIDE SEQUENCE</scope>
    <source>
        <strain evidence="1">ChiGjej6B6-14162</strain>
    </source>
</reference>
<evidence type="ECO:0000313" key="2">
    <source>
        <dbReference type="Proteomes" id="UP000886740"/>
    </source>
</evidence>
<accession>A0A9D2BG78</accession>
<reference evidence="1" key="2">
    <citation type="submission" date="2021-04" db="EMBL/GenBank/DDBJ databases">
        <authorList>
            <person name="Gilroy R."/>
        </authorList>
    </citation>
    <scope>NUCLEOTIDE SEQUENCE</scope>
    <source>
        <strain evidence="1">ChiGjej6B6-14162</strain>
    </source>
</reference>
<dbReference type="AlphaFoldDB" id="A0A9D2BG78"/>
<sequence length="116" mass="13585">MTKVQSYLASLPEEKRALFAPVYGDVDRFYTVVYLIAKNEHLTDLDKPDRYEDRLRMIRQVRSLVEKQLDGFGLDGESVVADIASDYFEDFVNYRELPLTLSNEEFVEIIRRITQS</sequence>
<gene>
    <name evidence="1" type="ORF">H9977_10575</name>
</gene>
<name>A0A9D2BG78_9BACT</name>
<evidence type="ECO:0000313" key="1">
    <source>
        <dbReference type="EMBL" id="HIX75460.1"/>
    </source>
</evidence>
<dbReference type="EMBL" id="DXEL01000071">
    <property type="protein sequence ID" value="HIX75460.1"/>
    <property type="molecule type" value="Genomic_DNA"/>
</dbReference>
<protein>
    <submittedName>
        <fullName evidence="1">Uncharacterized protein</fullName>
    </submittedName>
</protein>
<dbReference type="Proteomes" id="UP000886740">
    <property type="component" value="Unassembled WGS sequence"/>
</dbReference>
<comment type="caution">
    <text evidence="1">The sequence shown here is derived from an EMBL/GenBank/DDBJ whole genome shotgun (WGS) entry which is preliminary data.</text>
</comment>
<proteinExistence type="predicted"/>